<sequence>MNQLFEIQKKLVPDLVEKMYRRFKILTAIETFQPIGRRALSENVSLSERILRTETEILKSQGLILITSKGMSVTDIGVEVIEEMKASMNSLTRLEHIARAIESRYSIRKVIVVSGDSDIEDETKVRMGQATSEYLESCFEDGMNMTVTGGSTMAYVARAMRPTDKEITFIPARGGFGEEVSYQANAITHLMAAQTSGKFEVLYVPDQLSESGYNALLKEPSVMRVLQYIKSAQIVLHGIGAAYTMAKRRNTSEDVLVQLDEEEAVAEAFGYYFDADGNIIHRVNTIGIHLEDLTEDKDIIAVAGGTSKKEAIASYLKIAPKHTVLVTDSVVGEWLIN</sequence>
<evidence type="ECO:0008006" key="9">
    <source>
        <dbReference type="Google" id="ProtNLM"/>
    </source>
</evidence>
<reference evidence="7" key="1">
    <citation type="journal article" date="2020" name="Antimicrob. Agents Chemother.">
        <title>The novel macrolide resistance genes mef(D), msr(F) and msr(H) are present on resistance islands in Macrococcus canis, Macrococcus caseolyticus and Staphylococcus aureus.</title>
        <authorList>
            <person name="Schwendener S."/>
            <person name="Dona V."/>
            <person name="Perreten V."/>
        </authorList>
    </citation>
    <scope>NUCLEOTIDE SEQUENCE</scope>
    <source>
        <strain evidence="7">Epi0076A</strain>
    </source>
</reference>
<dbReference type="Pfam" id="PF04198">
    <property type="entry name" value="Sugar-bind"/>
    <property type="match status" value="1"/>
</dbReference>
<feature type="domain" description="CggR N-terminal DNA binding" evidence="6">
    <location>
        <begin position="19"/>
        <end position="88"/>
    </location>
</feature>
<keyword evidence="4" id="KW-0804">Transcription</keyword>
<evidence type="ECO:0000313" key="8">
    <source>
        <dbReference type="Proteomes" id="UP000501122"/>
    </source>
</evidence>
<proteinExistence type="inferred from homology"/>
<dbReference type="InterPro" id="IPR048715">
    <property type="entry name" value="CggR_N"/>
</dbReference>
<dbReference type="SUPFAM" id="SSF100950">
    <property type="entry name" value="NagB/RpiA/CoA transferase-like"/>
    <property type="match status" value="1"/>
</dbReference>
<dbReference type="Gene3D" id="1.10.10.10">
    <property type="entry name" value="Winged helix-like DNA-binding domain superfamily/Winged helix DNA-binding domain"/>
    <property type="match status" value="1"/>
</dbReference>
<dbReference type="EMBL" id="CP047363">
    <property type="protein sequence ID" value="QIH77804.1"/>
    <property type="molecule type" value="Genomic_DNA"/>
</dbReference>
<feature type="domain" description="Sugar-binding" evidence="5">
    <location>
        <begin position="94"/>
        <end position="329"/>
    </location>
</feature>
<evidence type="ECO:0000259" key="6">
    <source>
        <dbReference type="Pfam" id="PF21715"/>
    </source>
</evidence>
<accession>A0AAE7C017</accession>
<dbReference type="Proteomes" id="UP000501122">
    <property type="component" value="Chromosome"/>
</dbReference>
<evidence type="ECO:0000256" key="2">
    <source>
        <dbReference type="ARBA" id="ARBA00023015"/>
    </source>
</evidence>
<name>A0AAE7C017_9STAP</name>
<dbReference type="InterPro" id="IPR051054">
    <property type="entry name" value="SorC_transcr_regulators"/>
</dbReference>
<organism evidence="7 8">
    <name type="scientific">Macrococcoides canis</name>
    <dbReference type="NCBI Taxonomy" id="1855823"/>
    <lineage>
        <taxon>Bacteria</taxon>
        <taxon>Bacillati</taxon>
        <taxon>Bacillota</taxon>
        <taxon>Bacilli</taxon>
        <taxon>Bacillales</taxon>
        <taxon>Staphylococcaceae</taxon>
        <taxon>Macrococcoides</taxon>
    </lineage>
</organism>
<dbReference type="GO" id="GO:0003677">
    <property type="term" value="F:DNA binding"/>
    <property type="evidence" value="ECO:0007669"/>
    <property type="project" value="UniProtKB-KW"/>
</dbReference>
<dbReference type="SUPFAM" id="SSF46785">
    <property type="entry name" value="Winged helix' DNA-binding domain"/>
    <property type="match status" value="1"/>
</dbReference>
<evidence type="ECO:0000256" key="1">
    <source>
        <dbReference type="ARBA" id="ARBA00010466"/>
    </source>
</evidence>
<dbReference type="InterPro" id="IPR037171">
    <property type="entry name" value="NagB/RpiA_transferase-like"/>
</dbReference>
<comment type="similarity">
    <text evidence="1">Belongs to the SorC transcriptional regulatory family.</text>
</comment>
<dbReference type="InterPro" id="IPR036390">
    <property type="entry name" value="WH_DNA-bd_sf"/>
</dbReference>
<dbReference type="InterPro" id="IPR007324">
    <property type="entry name" value="Sugar-bd_dom_put"/>
</dbReference>
<gene>
    <name evidence="7" type="ORF">GTN30_03905</name>
</gene>
<keyword evidence="2" id="KW-0805">Transcription regulation</keyword>
<evidence type="ECO:0000256" key="4">
    <source>
        <dbReference type="ARBA" id="ARBA00023163"/>
    </source>
</evidence>
<dbReference type="InterPro" id="IPR036388">
    <property type="entry name" value="WH-like_DNA-bd_sf"/>
</dbReference>
<protein>
    <recommendedName>
        <fullName evidence="9">Sugar-binding domain-containing protein</fullName>
    </recommendedName>
</protein>
<dbReference type="PANTHER" id="PTHR34294:SF5">
    <property type="entry name" value="CENTRAL GLYCOLYTIC GENES REGULATOR"/>
    <property type="match status" value="1"/>
</dbReference>
<keyword evidence="3" id="KW-0238">DNA-binding</keyword>
<evidence type="ECO:0000256" key="3">
    <source>
        <dbReference type="ARBA" id="ARBA00023125"/>
    </source>
</evidence>
<dbReference type="AlphaFoldDB" id="A0AAE7C017"/>
<evidence type="ECO:0000313" key="7">
    <source>
        <dbReference type="EMBL" id="QIH77804.1"/>
    </source>
</evidence>
<dbReference type="PANTHER" id="PTHR34294">
    <property type="entry name" value="TRANSCRIPTIONAL REGULATOR-RELATED"/>
    <property type="match status" value="1"/>
</dbReference>
<dbReference type="Pfam" id="PF21715">
    <property type="entry name" value="CggR_N"/>
    <property type="match status" value="1"/>
</dbReference>
<dbReference type="GO" id="GO:0030246">
    <property type="term" value="F:carbohydrate binding"/>
    <property type="evidence" value="ECO:0007669"/>
    <property type="project" value="InterPro"/>
</dbReference>
<dbReference type="Gene3D" id="3.40.50.1360">
    <property type="match status" value="1"/>
</dbReference>
<evidence type="ECO:0000259" key="5">
    <source>
        <dbReference type="Pfam" id="PF04198"/>
    </source>
</evidence>